<feature type="domain" description="RCC1-like" evidence="3">
    <location>
        <begin position="340"/>
        <end position="639"/>
    </location>
</feature>
<evidence type="ECO:0000256" key="1">
    <source>
        <dbReference type="ARBA" id="ARBA00022658"/>
    </source>
</evidence>
<dbReference type="InterPro" id="IPR058923">
    <property type="entry name" value="RCC1-like_dom"/>
</dbReference>
<dbReference type="PROSITE" id="PS00626">
    <property type="entry name" value="RCC1_2"/>
    <property type="match status" value="1"/>
</dbReference>
<comment type="caution">
    <text evidence="4">The sequence shown here is derived from an EMBL/GenBank/DDBJ whole genome shotgun (WGS) entry which is preliminary data.</text>
</comment>
<evidence type="ECO:0000313" key="5">
    <source>
        <dbReference type="Proteomes" id="UP001479606"/>
    </source>
</evidence>
<dbReference type="Proteomes" id="UP001479606">
    <property type="component" value="Unassembled WGS sequence"/>
</dbReference>
<dbReference type="InterPro" id="IPR009091">
    <property type="entry name" value="RCC1/BLIP-II"/>
</dbReference>
<protein>
    <submittedName>
        <fullName evidence="4">T9SS type A sorting domain-containing protein</fullName>
    </submittedName>
</protein>
<dbReference type="InterPro" id="IPR026444">
    <property type="entry name" value="Secre_tail"/>
</dbReference>
<keyword evidence="5" id="KW-1185">Reference proteome</keyword>
<dbReference type="EMBL" id="JBCEVZ010000011">
    <property type="protein sequence ID" value="MEL5993930.1"/>
    <property type="molecule type" value="Genomic_DNA"/>
</dbReference>
<keyword evidence="2" id="KW-0677">Repeat</keyword>
<sequence length="920" mass="94843">MMHSYSLAPRGAQPRRLLGLVLGLLVALLPVAARAQAVAAGGSTSFSIHADGTLWGSGYNGNGQLGDGGAPQARTLPVRIGTQRWQTVASGSFFTQAIRSDGSLWAWGRNDRGELGDGTSFNRAAPVRVGTATNWRSLAVGANHTLALRADGTLWTWGRNDFGQLGDGTTNGNVNPNPVQVGTETTWRSIAAGQYHSLAVKADGTLWAWGQNGDSQLGDGSTTTRPSPTQIGLLTTWRSVAAGPFALHGVAIRTDGTLWAWGRNVNNQLGDGTTTVRRSPVQIGSATTWKQAVVGPTYTVALRTDGTLWGWGNNDYGQLGDGSTTNQPTPTQMGSVTTWQALATGNYQTLALRTDNSVWAFGWNSDGQLGSPDAPNPLHATPTQVGTALDWATAAVGSDFTTATKTTGELLSWGENISGQLGQGSALKMILPVPAPVAGAATWQRSSVGLRHGAAIRTDGSLWAWGQNGFGQTGQNTAFNNPPVSTPVPVSAGSTWQSLSAGQEFTLAIRADGTLWAWGLNTSGQLGDGTLTTRLAPVQVGTDANWLQVSAGVGFALGLRTDGTLWAWGTNGNGQLGDGTTTQRLAPVPIGAAVWQQVAAGSAHAVAIRADGTLWAWGYNGNGQLGDGTTTQRLAPVPIGAATWQQVAAGSNQTFGLRPDGSLWSSGSNTSGQLGDGTTTQRTTFARVGAATWQSVATGATAVHTIAVQADGSLWAWGLNNYGQTGLPITAPAPVQVSPAQAALPVELTAFTATADGPTAVRLAWATASEKDSKAFEVERSTDGHVFGIIGTVAAAGSSSAPRRYELLDTQPLSRSVTLYYRLKQVDVDGTFSYSPVRTVALTGAAAGLALYPNPAHGGAATLTGTLPGAVVTVLDALGRQVTAAPADAAGTATLPLPAGLAPGVYVVRAGTQALRLAVE</sequence>
<dbReference type="PROSITE" id="PS50012">
    <property type="entry name" value="RCC1_3"/>
    <property type="match status" value="11"/>
</dbReference>
<evidence type="ECO:0000256" key="2">
    <source>
        <dbReference type="ARBA" id="ARBA00022737"/>
    </source>
</evidence>
<name>A0ABU9LTC6_9BACT</name>
<dbReference type="Pfam" id="PF25390">
    <property type="entry name" value="WD40_RLD"/>
    <property type="match status" value="2"/>
</dbReference>
<evidence type="ECO:0000259" key="3">
    <source>
        <dbReference type="Pfam" id="PF25390"/>
    </source>
</evidence>
<dbReference type="SUPFAM" id="SSF50985">
    <property type="entry name" value="RCC1/BLIP-II"/>
    <property type="match status" value="4"/>
</dbReference>
<dbReference type="InterPro" id="IPR051553">
    <property type="entry name" value="Ran_GTPase-activating"/>
</dbReference>
<dbReference type="PRINTS" id="PR00633">
    <property type="entry name" value="RCCNDNSATION"/>
</dbReference>
<dbReference type="RefSeq" id="WP_342296847.1">
    <property type="nucleotide sequence ID" value="NZ_JBCEVZ010000011.1"/>
</dbReference>
<accession>A0ABU9LTC6</accession>
<dbReference type="PANTHER" id="PTHR45982">
    <property type="entry name" value="REGULATOR OF CHROMOSOME CONDENSATION"/>
    <property type="match status" value="1"/>
</dbReference>
<dbReference type="PANTHER" id="PTHR45982:SF1">
    <property type="entry name" value="REGULATOR OF CHROMOSOME CONDENSATION"/>
    <property type="match status" value="1"/>
</dbReference>
<dbReference type="InterPro" id="IPR000408">
    <property type="entry name" value="Reg_chr_condens"/>
</dbReference>
<keyword evidence="1" id="KW-0344">Guanine-nucleotide releasing factor</keyword>
<reference evidence="4 5" key="1">
    <citation type="journal article" date="2018" name="Arch. Microbiol.">
        <title>Hymenobacter segetis sp. nov., isolated from soil.</title>
        <authorList>
            <person name="Ten L.N."/>
            <person name="Lim S.J."/>
            <person name="Kim B.O."/>
            <person name="Kang I.K."/>
            <person name="Jung H.Y."/>
        </authorList>
    </citation>
    <scope>NUCLEOTIDE SEQUENCE [LARGE SCALE GENOMIC DNA]</scope>
    <source>
        <strain evidence="4 5">S7-3-11</strain>
    </source>
</reference>
<dbReference type="Pfam" id="PF13540">
    <property type="entry name" value="RCC1_2"/>
    <property type="match status" value="2"/>
</dbReference>
<dbReference type="Gene3D" id="2.130.10.30">
    <property type="entry name" value="Regulator of chromosome condensation 1/beta-lactamase-inhibitor protein II"/>
    <property type="match status" value="4"/>
</dbReference>
<gene>
    <name evidence="4" type="ORF">AAFH49_06895</name>
</gene>
<feature type="domain" description="RCC1-like" evidence="3">
    <location>
        <begin position="34"/>
        <end position="334"/>
    </location>
</feature>
<evidence type="ECO:0000313" key="4">
    <source>
        <dbReference type="EMBL" id="MEL5993930.1"/>
    </source>
</evidence>
<proteinExistence type="predicted"/>
<dbReference type="NCBIfam" id="TIGR04183">
    <property type="entry name" value="Por_Secre_tail"/>
    <property type="match status" value="1"/>
</dbReference>
<organism evidence="4 5">
    <name type="scientific">Hymenobacter segetis</name>
    <dbReference type="NCBI Taxonomy" id="2025509"/>
    <lineage>
        <taxon>Bacteria</taxon>
        <taxon>Pseudomonadati</taxon>
        <taxon>Bacteroidota</taxon>
        <taxon>Cytophagia</taxon>
        <taxon>Cytophagales</taxon>
        <taxon>Hymenobacteraceae</taxon>
        <taxon>Hymenobacter</taxon>
    </lineage>
</organism>